<sequence>MQEQEASTDNGAVTGITDYLVTCEHGGNRIPQRYRQFFGGFDSLLHSHRGYDLGALNMANELAATLRAPLFACTTSRLLIDLNRPVGHPRLYSKATRHLPLTMRREILERYYLPVRNTAEAYIAEAVRSGKKIIHFSSHSFTPELDGQVRNADIGLLYDPSRPLERDLCNRWRANLKAQAPCLAVRRNYPYLGKANGFAACLRRRFPADAYIGIELEINQKHFLKGGRQWEALRSSVCEALKKAISVYS</sequence>
<dbReference type="GO" id="GO:0016787">
    <property type="term" value="F:hydrolase activity"/>
    <property type="evidence" value="ECO:0007669"/>
    <property type="project" value="UniProtKB-KW"/>
</dbReference>
<dbReference type="InterPro" id="IPR007709">
    <property type="entry name" value="N-FG_amidohydro"/>
</dbReference>
<organism evidence="1 2">
    <name type="scientific">Nitrosospira briensis</name>
    <dbReference type="NCBI Taxonomy" id="35799"/>
    <lineage>
        <taxon>Bacteria</taxon>
        <taxon>Pseudomonadati</taxon>
        <taxon>Pseudomonadota</taxon>
        <taxon>Betaproteobacteria</taxon>
        <taxon>Nitrosomonadales</taxon>
        <taxon>Nitrosomonadaceae</taxon>
        <taxon>Nitrosospira</taxon>
    </lineage>
</organism>
<accession>A0A1I4XFF6</accession>
<keyword evidence="2" id="KW-1185">Reference proteome</keyword>
<name>A0A1I4XFF6_9PROT</name>
<gene>
    <name evidence="1" type="ORF">SAMN05216386_0076</name>
</gene>
<evidence type="ECO:0000313" key="1">
    <source>
        <dbReference type="EMBL" id="SFN24213.1"/>
    </source>
</evidence>
<evidence type="ECO:0000313" key="2">
    <source>
        <dbReference type="Proteomes" id="UP000183107"/>
    </source>
</evidence>
<reference evidence="2" key="1">
    <citation type="submission" date="2016-10" db="EMBL/GenBank/DDBJ databases">
        <authorList>
            <person name="Varghese N."/>
        </authorList>
    </citation>
    <scope>NUCLEOTIDE SEQUENCE [LARGE SCALE GENOMIC DNA]</scope>
    <source>
        <strain evidence="2">Nsp8</strain>
    </source>
</reference>
<dbReference type="AlphaFoldDB" id="A0A1I4XFF6"/>
<protein>
    <submittedName>
        <fullName evidence="1">Predicted N-formylglutamate amidohydrolase</fullName>
    </submittedName>
</protein>
<keyword evidence="1" id="KW-0378">Hydrolase</keyword>
<dbReference type="EMBL" id="FOVJ01000001">
    <property type="protein sequence ID" value="SFN24213.1"/>
    <property type="molecule type" value="Genomic_DNA"/>
</dbReference>
<dbReference type="Gene3D" id="3.40.630.40">
    <property type="entry name" value="Zn-dependent exopeptidases"/>
    <property type="match status" value="1"/>
</dbReference>
<dbReference type="SUPFAM" id="SSF53187">
    <property type="entry name" value="Zn-dependent exopeptidases"/>
    <property type="match status" value="1"/>
</dbReference>
<proteinExistence type="predicted"/>
<dbReference type="Proteomes" id="UP000183107">
    <property type="component" value="Unassembled WGS sequence"/>
</dbReference>
<dbReference type="OrthoDB" id="9815326at2"/>
<dbReference type="Pfam" id="PF05013">
    <property type="entry name" value="FGase"/>
    <property type="match status" value="1"/>
</dbReference>